<dbReference type="RefSeq" id="WP_005004161.1">
    <property type="nucleotide sequence ID" value="NZ_CH672427.1"/>
</dbReference>
<organism evidence="1 2">
    <name type="scientific">Nitrococcus mobilis Nb-231</name>
    <dbReference type="NCBI Taxonomy" id="314278"/>
    <lineage>
        <taxon>Bacteria</taxon>
        <taxon>Pseudomonadati</taxon>
        <taxon>Pseudomonadota</taxon>
        <taxon>Gammaproteobacteria</taxon>
        <taxon>Chromatiales</taxon>
        <taxon>Ectothiorhodospiraceae</taxon>
        <taxon>Nitrococcus</taxon>
    </lineage>
</organism>
<dbReference type="HOGENOM" id="CLU_1957264_0_0_6"/>
<reference evidence="1" key="1">
    <citation type="submission" date="2006-02" db="EMBL/GenBank/DDBJ databases">
        <authorList>
            <person name="Waterbury J."/>
            <person name="Ferriera S."/>
            <person name="Johnson J."/>
            <person name="Kravitz S."/>
            <person name="Halpern A."/>
            <person name="Remington K."/>
            <person name="Beeson K."/>
            <person name="Tran B."/>
            <person name="Rogers Y.-H."/>
            <person name="Friedman R."/>
            <person name="Venter J.C."/>
        </authorList>
    </citation>
    <scope>NUCLEOTIDE SEQUENCE [LARGE SCALE GENOMIC DNA]</scope>
    <source>
        <strain evidence="1">Nb-231</strain>
    </source>
</reference>
<name>A4BLH9_9GAMM</name>
<evidence type="ECO:0000313" key="1">
    <source>
        <dbReference type="EMBL" id="EAR23167.1"/>
    </source>
</evidence>
<keyword evidence="2" id="KW-1185">Reference proteome</keyword>
<accession>A4BLH9</accession>
<comment type="caution">
    <text evidence="1">The sequence shown here is derived from an EMBL/GenBank/DDBJ whole genome shotgun (WGS) entry which is preliminary data.</text>
</comment>
<gene>
    <name evidence="1" type="ORF">NB231_15143</name>
</gene>
<dbReference type="Proteomes" id="UP000003374">
    <property type="component" value="Unassembled WGS sequence"/>
</dbReference>
<protein>
    <submittedName>
        <fullName evidence="1">Uncharacterized protein</fullName>
    </submittedName>
</protein>
<dbReference type="InterPro" id="IPR025639">
    <property type="entry name" value="DruA"/>
</dbReference>
<sequence>MHGARWRTLGAGLGVGVVPGEPSVTLADLGRIVCNSRFLIRPTLRIPQLASHVLGRCLRRLPGDWQARYGEAPVLVETFIDRCRPRGGCYRAANWQYVGDTRGLQRLDDLTMMYRELTRILPARQRPP</sequence>
<proteinExistence type="predicted"/>
<evidence type="ECO:0000313" key="2">
    <source>
        <dbReference type="Proteomes" id="UP000003374"/>
    </source>
</evidence>
<dbReference type="OrthoDB" id="5760217at2"/>
<dbReference type="Pfam" id="PF14236">
    <property type="entry name" value="DruA"/>
    <property type="match status" value="1"/>
</dbReference>
<dbReference type="EMBL" id="AAOF01000001">
    <property type="protein sequence ID" value="EAR23167.1"/>
    <property type="molecule type" value="Genomic_DNA"/>
</dbReference>
<dbReference type="AlphaFoldDB" id="A4BLH9"/>